<feature type="domain" description="ABM" evidence="1">
    <location>
        <begin position="8"/>
        <end position="99"/>
    </location>
</feature>
<evidence type="ECO:0000313" key="2">
    <source>
        <dbReference type="EMBL" id="MEW9310661.1"/>
    </source>
</evidence>
<dbReference type="Proteomes" id="UP001555786">
    <property type="component" value="Unassembled WGS sequence"/>
</dbReference>
<reference evidence="3 5" key="2">
    <citation type="submission" date="2024-09" db="EMBL/GenBank/DDBJ databases">
        <title>Description of Labrys sedimenti sp. nov., isolated from a diclofenac-degrading enrichment culture, and genome-based reclassification of Labrys portucalensis as a later heterotypic synonym of Labrys neptuniae.</title>
        <authorList>
            <person name="Tancsics A."/>
            <person name="Csepanyi A."/>
        </authorList>
    </citation>
    <scope>NUCLEOTIDE SEQUENCE [LARGE SCALE GENOMIC DNA]</scope>
    <source>
        <strain evidence="3 5">LMG 23412</strain>
    </source>
</reference>
<dbReference type="InterPro" id="IPR011008">
    <property type="entry name" value="Dimeric_a/b-barrel"/>
</dbReference>
<keyword evidence="2" id="KW-0560">Oxidoreductase</keyword>
<dbReference type="Gene3D" id="3.30.70.100">
    <property type="match status" value="1"/>
</dbReference>
<keyword evidence="4" id="KW-1185">Reference proteome</keyword>
<proteinExistence type="predicted"/>
<gene>
    <name evidence="2" type="ORF">ABXS05_34310</name>
    <name evidence="3" type="ORF">ACETRX_32835</name>
</gene>
<evidence type="ECO:0000313" key="3">
    <source>
        <dbReference type="EMBL" id="MFC2254447.1"/>
    </source>
</evidence>
<dbReference type="GO" id="GO:0004497">
    <property type="term" value="F:monooxygenase activity"/>
    <property type="evidence" value="ECO:0007669"/>
    <property type="project" value="UniProtKB-KW"/>
</dbReference>
<evidence type="ECO:0000313" key="5">
    <source>
        <dbReference type="Proteomes" id="UP001595190"/>
    </source>
</evidence>
<dbReference type="PANTHER" id="PTHR33336:SF3">
    <property type="entry name" value="ABM DOMAIN-CONTAINING PROTEIN"/>
    <property type="match status" value="1"/>
</dbReference>
<accession>A0ABV3PYJ3</accession>
<dbReference type="PANTHER" id="PTHR33336">
    <property type="entry name" value="QUINOL MONOOXYGENASE YGIN-RELATED"/>
    <property type="match status" value="1"/>
</dbReference>
<comment type="caution">
    <text evidence="2">The sequence shown here is derived from an EMBL/GenBank/DDBJ whole genome shotgun (WGS) entry which is preliminary data.</text>
</comment>
<dbReference type="Pfam" id="PF03992">
    <property type="entry name" value="ABM"/>
    <property type="match status" value="1"/>
</dbReference>
<sequence>MSSDNQAITVLGQVRAKARHEADVRAGLQALIEPARLESGCISYEMFEDVEHTGSFYFVEEWESQSALHLHVKRLQPHMNKILPMLSQQLQISVIRPPE</sequence>
<keyword evidence="2" id="KW-0503">Monooxygenase</keyword>
<reference evidence="2 4" key="1">
    <citation type="submission" date="2024-07" db="EMBL/GenBank/DDBJ databases">
        <title>Description of Labrys sedimenti sp. nov., isolated from a diclofenac-degrading enrichment culture.</title>
        <authorList>
            <person name="Tancsics A."/>
            <person name="Csepanyi A."/>
        </authorList>
    </citation>
    <scope>NUCLEOTIDE SEQUENCE [LARGE SCALE GENOMIC DNA]</scope>
    <source>
        <strain evidence="2 4">LMG 23578</strain>
    </source>
</reference>
<dbReference type="EMBL" id="JBHGPK010000033">
    <property type="protein sequence ID" value="MFC2254447.1"/>
    <property type="molecule type" value="Genomic_DNA"/>
</dbReference>
<evidence type="ECO:0000259" key="1">
    <source>
        <dbReference type="PROSITE" id="PS51725"/>
    </source>
</evidence>
<name>A0ABV3PYJ3_9HYPH</name>
<protein>
    <submittedName>
        <fullName evidence="2">Quinol monooxygenase</fullName>
        <ecNumber evidence="2">1.-.-.-</ecNumber>
    </submittedName>
</protein>
<dbReference type="SUPFAM" id="SSF54909">
    <property type="entry name" value="Dimeric alpha+beta barrel"/>
    <property type="match status" value="1"/>
</dbReference>
<organism evidence="2 4">
    <name type="scientific">Labrys neptuniae</name>
    <dbReference type="NCBI Taxonomy" id="376174"/>
    <lineage>
        <taxon>Bacteria</taxon>
        <taxon>Pseudomonadati</taxon>
        <taxon>Pseudomonadota</taxon>
        <taxon>Alphaproteobacteria</taxon>
        <taxon>Hyphomicrobiales</taxon>
        <taxon>Xanthobacteraceae</taxon>
        <taxon>Labrys</taxon>
    </lineage>
</organism>
<dbReference type="Proteomes" id="UP001595190">
    <property type="component" value="Unassembled WGS sequence"/>
</dbReference>
<dbReference type="PROSITE" id="PS51725">
    <property type="entry name" value="ABM"/>
    <property type="match status" value="1"/>
</dbReference>
<dbReference type="EC" id="1.-.-.-" evidence="2"/>
<evidence type="ECO:0000313" key="4">
    <source>
        <dbReference type="Proteomes" id="UP001555786"/>
    </source>
</evidence>
<dbReference type="EMBL" id="JBFNQD010000032">
    <property type="protein sequence ID" value="MEW9310661.1"/>
    <property type="molecule type" value="Genomic_DNA"/>
</dbReference>
<dbReference type="InterPro" id="IPR050744">
    <property type="entry name" value="AI-2_Isomerase_LsrG"/>
</dbReference>
<dbReference type="InterPro" id="IPR007138">
    <property type="entry name" value="ABM_dom"/>
</dbReference>
<dbReference type="RefSeq" id="WP_367627012.1">
    <property type="nucleotide sequence ID" value="NZ_JBFNQD010000032.1"/>
</dbReference>